<keyword evidence="2" id="KW-1133">Transmembrane helix</keyword>
<keyword evidence="2" id="KW-0812">Transmembrane</keyword>
<dbReference type="OrthoDB" id="1798639at2"/>
<evidence type="ECO:0000256" key="1">
    <source>
        <dbReference type="SAM" id="MobiDB-lite"/>
    </source>
</evidence>
<dbReference type="RefSeq" id="WP_138196052.1">
    <property type="nucleotide sequence ID" value="NZ_VCIW01000015.1"/>
</dbReference>
<organism evidence="3 4">
    <name type="scientific">Paenibacillus antri</name>
    <dbReference type="NCBI Taxonomy" id="2582848"/>
    <lineage>
        <taxon>Bacteria</taxon>
        <taxon>Bacillati</taxon>
        <taxon>Bacillota</taxon>
        <taxon>Bacilli</taxon>
        <taxon>Bacillales</taxon>
        <taxon>Paenibacillaceae</taxon>
        <taxon>Paenibacillus</taxon>
    </lineage>
</organism>
<feature type="transmembrane region" description="Helical" evidence="2">
    <location>
        <begin position="7"/>
        <end position="30"/>
    </location>
</feature>
<feature type="compositionally biased region" description="Low complexity" evidence="1">
    <location>
        <begin position="116"/>
        <end position="130"/>
    </location>
</feature>
<evidence type="ECO:0000256" key="2">
    <source>
        <dbReference type="SAM" id="Phobius"/>
    </source>
</evidence>
<keyword evidence="4" id="KW-1185">Reference proteome</keyword>
<proteinExistence type="predicted"/>
<accession>A0A5R9G1X6</accession>
<feature type="compositionally biased region" description="Basic and acidic residues" evidence="1">
    <location>
        <begin position="71"/>
        <end position="86"/>
    </location>
</feature>
<dbReference type="AlphaFoldDB" id="A0A5R9G1X6"/>
<sequence length="161" mass="16704">MEDLIRVLLNIVFDNPLIALIAFGIVSFVLNKARGAGAGKGDNRRGGMPPFGGGGPLAPPNGGGGMSRGEPAGRERPPAFEQETAHYEPSVQPAAAYEPAATPSPSEAALSRRRPAAAPAASKPAPTRSAGVHARNAAQGMIWSEIYGPPRAVRPHRATKR</sequence>
<dbReference type="Proteomes" id="UP000309676">
    <property type="component" value="Unassembled WGS sequence"/>
</dbReference>
<keyword evidence="2" id="KW-0472">Membrane</keyword>
<feature type="compositionally biased region" description="Low complexity" evidence="1">
    <location>
        <begin position="93"/>
        <end position="109"/>
    </location>
</feature>
<name>A0A5R9G1X6_9BACL</name>
<reference evidence="3 4" key="1">
    <citation type="submission" date="2019-05" db="EMBL/GenBank/DDBJ databases">
        <authorList>
            <person name="Narsing Rao M.P."/>
            <person name="Li W.J."/>
        </authorList>
    </citation>
    <scope>NUCLEOTIDE SEQUENCE [LARGE SCALE GENOMIC DNA]</scope>
    <source>
        <strain evidence="3 4">SYSU_K30003</strain>
    </source>
</reference>
<evidence type="ECO:0000313" key="3">
    <source>
        <dbReference type="EMBL" id="TLS50342.1"/>
    </source>
</evidence>
<dbReference type="EMBL" id="VCIW01000015">
    <property type="protein sequence ID" value="TLS50342.1"/>
    <property type="molecule type" value="Genomic_DNA"/>
</dbReference>
<evidence type="ECO:0000313" key="4">
    <source>
        <dbReference type="Proteomes" id="UP000309676"/>
    </source>
</evidence>
<gene>
    <name evidence="3" type="ORF">FE782_20145</name>
</gene>
<feature type="compositionally biased region" description="Gly residues" evidence="1">
    <location>
        <begin position="49"/>
        <end position="67"/>
    </location>
</feature>
<comment type="caution">
    <text evidence="3">The sequence shown here is derived from an EMBL/GenBank/DDBJ whole genome shotgun (WGS) entry which is preliminary data.</text>
</comment>
<feature type="region of interest" description="Disordered" evidence="1">
    <location>
        <begin position="36"/>
        <end position="161"/>
    </location>
</feature>
<protein>
    <submittedName>
        <fullName evidence="3">Uncharacterized protein</fullName>
    </submittedName>
</protein>